<dbReference type="EMBL" id="RRYP01000819">
    <property type="protein sequence ID" value="TNV86815.1"/>
    <property type="molecule type" value="Genomic_DNA"/>
</dbReference>
<gene>
    <name evidence="2" type="ORF">FGO68_gene14492</name>
</gene>
<keyword evidence="3" id="KW-1185">Reference proteome</keyword>
<comment type="caution">
    <text evidence="2">The sequence shown here is derived from an EMBL/GenBank/DDBJ whole genome shotgun (WGS) entry which is preliminary data.</text>
</comment>
<dbReference type="Proteomes" id="UP000785679">
    <property type="component" value="Unassembled WGS sequence"/>
</dbReference>
<feature type="compositionally biased region" description="Basic residues" evidence="1">
    <location>
        <begin position="476"/>
        <end position="486"/>
    </location>
</feature>
<reference evidence="2" key="1">
    <citation type="submission" date="2019-06" db="EMBL/GenBank/DDBJ databases">
        <authorList>
            <person name="Zheng W."/>
        </authorList>
    </citation>
    <scope>NUCLEOTIDE SEQUENCE</scope>
    <source>
        <strain evidence="2">QDHG01</strain>
    </source>
</reference>
<name>A0A8J8P6N3_HALGN</name>
<feature type="compositionally biased region" description="Polar residues" evidence="1">
    <location>
        <begin position="434"/>
        <end position="461"/>
    </location>
</feature>
<organism evidence="2 3">
    <name type="scientific">Halteria grandinella</name>
    <dbReference type="NCBI Taxonomy" id="5974"/>
    <lineage>
        <taxon>Eukaryota</taxon>
        <taxon>Sar</taxon>
        <taxon>Alveolata</taxon>
        <taxon>Ciliophora</taxon>
        <taxon>Intramacronucleata</taxon>
        <taxon>Spirotrichea</taxon>
        <taxon>Stichotrichia</taxon>
        <taxon>Sporadotrichida</taxon>
        <taxon>Halteriidae</taxon>
        <taxon>Halteria</taxon>
    </lineage>
</organism>
<proteinExistence type="predicted"/>
<feature type="compositionally biased region" description="Basic residues" evidence="1">
    <location>
        <begin position="381"/>
        <end position="390"/>
    </location>
</feature>
<evidence type="ECO:0000313" key="3">
    <source>
        <dbReference type="Proteomes" id="UP000785679"/>
    </source>
</evidence>
<evidence type="ECO:0000256" key="1">
    <source>
        <dbReference type="SAM" id="MobiDB-lite"/>
    </source>
</evidence>
<accession>A0A8J8P6N3</accession>
<evidence type="ECO:0000313" key="2">
    <source>
        <dbReference type="EMBL" id="TNV86815.1"/>
    </source>
</evidence>
<feature type="region of interest" description="Disordered" evidence="1">
    <location>
        <begin position="1"/>
        <end position="65"/>
    </location>
</feature>
<feature type="region of interest" description="Disordered" evidence="1">
    <location>
        <begin position="377"/>
        <end position="486"/>
    </location>
</feature>
<feature type="compositionally biased region" description="Polar residues" evidence="1">
    <location>
        <begin position="56"/>
        <end position="65"/>
    </location>
</feature>
<dbReference type="AlphaFoldDB" id="A0A8J8P6N3"/>
<sequence length="486" mass="55480">MMHEEPLLITDDTPQPSNSKLGFRLDSFTKELRASSKKKHSSQHSTPNSHAYGGASRNTQHPASSGTIVKAHQLLPANKSMSQINNDYSLMQQAPEHMSLGHHQISSSVMDYCNQVSMTQLRIAVEKDSLQSEKQEGHSVMKLQEQALSSSDEMEDGNLSFIQMDKRSENKERMFQSQDQQFQQQYRTAQPSHLHSVDFFKQPKANVASKFNLLKNVIELSYQSNNTRPMYSTGKSLELSATPKQISQKLATVLSQQNPSDSSEVQSLKQQIEVLKRSELVLLSKLENQQRKIEGERRRWDQAMGKMQGEMEGLNEVINRIMAEKRAVMKCKCRPRIRDLERQVLDLHRQLYFYKKGNPLLLDSENDSCKENLHSRETLIKRRSSSKRTTHSPGAYKVEMLPKPFSGIVQHTRQKSKGSQQSRSRSRSAKPTRKQNVTVKVTSRDSLATRQQTRPQSTKNAETVLKQGKVTQAKVVPKKPQQRRVV</sequence>
<feature type="compositionally biased region" description="Basic residues" evidence="1">
    <location>
        <begin position="424"/>
        <end position="433"/>
    </location>
</feature>
<protein>
    <submittedName>
        <fullName evidence="2">Uncharacterized protein</fullName>
    </submittedName>
</protein>